<sequence length="106" mass="12348">MHRETYYPICRESYSKIMECYVNPRQTNEESDACAAVHRDLMQKLQNQLTSQLMGNCKWLEECTDTCKNAEDMACINRCGDQYLGKLGTDFDSTLRFHARKQNVPL</sequence>
<dbReference type="EMBL" id="HBIE01007567">
    <property type="protein sequence ID" value="CAE0307522.1"/>
    <property type="molecule type" value="Transcribed_RNA"/>
</dbReference>
<gene>
    <name evidence="1" type="ORF">FEHR0123_LOCUS2429</name>
</gene>
<proteinExistence type="predicted"/>
<organism evidence="1">
    <name type="scientific">Favella ehrenbergii</name>
    <dbReference type="NCBI Taxonomy" id="182087"/>
    <lineage>
        <taxon>Eukaryota</taxon>
        <taxon>Sar</taxon>
        <taxon>Alveolata</taxon>
        <taxon>Ciliophora</taxon>
        <taxon>Intramacronucleata</taxon>
        <taxon>Spirotrichea</taxon>
        <taxon>Choreotrichia</taxon>
        <taxon>Tintinnida</taxon>
        <taxon>Xystonellidae</taxon>
        <taxon>Favella</taxon>
    </lineage>
</organism>
<dbReference type="AlphaFoldDB" id="A0A7S3MKX8"/>
<name>A0A7S3MKX8_9SPIT</name>
<reference evidence="1" key="1">
    <citation type="submission" date="2021-01" db="EMBL/GenBank/DDBJ databases">
        <authorList>
            <person name="Corre E."/>
            <person name="Pelletier E."/>
            <person name="Niang G."/>
            <person name="Scheremetjew M."/>
            <person name="Finn R."/>
            <person name="Kale V."/>
            <person name="Holt S."/>
            <person name="Cochrane G."/>
            <person name="Meng A."/>
            <person name="Brown T."/>
            <person name="Cohen L."/>
        </authorList>
    </citation>
    <scope>NUCLEOTIDE SEQUENCE</scope>
    <source>
        <strain evidence="1">Fehren 1</strain>
    </source>
</reference>
<evidence type="ECO:0000313" key="1">
    <source>
        <dbReference type="EMBL" id="CAE0307522.1"/>
    </source>
</evidence>
<accession>A0A7S3MKX8</accession>
<protein>
    <submittedName>
        <fullName evidence="1">Uncharacterized protein</fullName>
    </submittedName>
</protein>